<dbReference type="GO" id="GO:0030246">
    <property type="term" value="F:carbohydrate binding"/>
    <property type="evidence" value="ECO:0007669"/>
    <property type="project" value="TreeGrafter"/>
</dbReference>
<name>X1D336_9ZZZZ</name>
<evidence type="ECO:0000313" key="4">
    <source>
        <dbReference type="EMBL" id="GAH15181.1"/>
    </source>
</evidence>
<comment type="similarity">
    <text evidence="2">Belongs to the bacterial solute-binding protein 2 family.</text>
</comment>
<dbReference type="EMBL" id="BART01030195">
    <property type="protein sequence ID" value="GAH15181.1"/>
    <property type="molecule type" value="Genomic_DNA"/>
</dbReference>
<dbReference type="Pfam" id="PF13407">
    <property type="entry name" value="Peripla_BP_4"/>
    <property type="match status" value="1"/>
</dbReference>
<dbReference type="SUPFAM" id="SSF53822">
    <property type="entry name" value="Periplasmic binding protein-like I"/>
    <property type="match status" value="1"/>
</dbReference>
<protein>
    <recommendedName>
        <fullName evidence="3">Periplasmic binding protein domain-containing protein</fullName>
    </recommendedName>
</protein>
<sequence length="177" mass="18657">MAIPHRALSKLTLAAFAAVALGSTTGAGAGTVPAPFDKPGSVRMALVRYLSTGDFFDSYLAGAKEQAEALGVDLEVFDSKQDAERQAKMVDQAIALGVDGIIIQHGPTDPLKAAAQRALDAGIKVVAFDVNVENDKIPQIEQSDRDLARLVLEQAIRDNGESFKAGFVYVAGIAPFD</sequence>
<dbReference type="InterPro" id="IPR050555">
    <property type="entry name" value="Bact_Solute-Bind_Prot2"/>
</dbReference>
<evidence type="ECO:0000256" key="1">
    <source>
        <dbReference type="ARBA" id="ARBA00004196"/>
    </source>
</evidence>
<dbReference type="Gene3D" id="3.40.50.2300">
    <property type="match status" value="1"/>
</dbReference>
<comment type="subcellular location">
    <subcellularLocation>
        <location evidence="1">Cell envelope</location>
    </subcellularLocation>
</comment>
<evidence type="ECO:0000259" key="3">
    <source>
        <dbReference type="Pfam" id="PF13407"/>
    </source>
</evidence>
<dbReference type="GO" id="GO:0030288">
    <property type="term" value="C:outer membrane-bounded periplasmic space"/>
    <property type="evidence" value="ECO:0007669"/>
    <property type="project" value="TreeGrafter"/>
</dbReference>
<reference evidence="4" key="1">
    <citation type="journal article" date="2014" name="Front. Microbiol.">
        <title>High frequency of phylogenetically diverse reductive dehalogenase-homologous genes in deep subseafloor sedimentary metagenomes.</title>
        <authorList>
            <person name="Kawai M."/>
            <person name="Futagami T."/>
            <person name="Toyoda A."/>
            <person name="Takaki Y."/>
            <person name="Nishi S."/>
            <person name="Hori S."/>
            <person name="Arai W."/>
            <person name="Tsubouchi T."/>
            <person name="Morono Y."/>
            <person name="Uchiyama I."/>
            <person name="Ito T."/>
            <person name="Fujiyama A."/>
            <person name="Inagaki F."/>
            <person name="Takami H."/>
        </authorList>
    </citation>
    <scope>NUCLEOTIDE SEQUENCE</scope>
    <source>
        <strain evidence="4">Expedition CK06-06</strain>
    </source>
</reference>
<proteinExistence type="inferred from homology"/>
<comment type="caution">
    <text evidence="4">The sequence shown here is derived from an EMBL/GenBank/DDBJ whole genome shotgun (WGS) entry which is preliminary data.</text>
</comment>
<dbReference type="PANTHER" id="PTHR30036">
    <property type="entry name" value="D-XYLOSE-BINDING PERIPLASMIC PROTEIN"/>
    <property type="match status" value="1"/>
</dbReference>
<organism evidence="4">
    <name type="scientific">marine sediment metagenome</name>
    <dbReference type="NCBI Taxonomy" id="412755"/>
    <lineage>
        <taxon>unclassified sequences</taxon>
        <taxon>metagenomes</taxon>
        <taxon>ecological metagenomes</taxon>
    </lineage>
</organism>
<gene>
    <name evidence="4" type="ORF">S01H4_52785</name>
</gene>
<dbReference type="AlphaFoldDB" id="X1D336"/>
<dbReference type="InterPro" id="IPR028082">
    <property type="entry name" value="Peripla_BP_I"/>
</dbReference>
<dbReference type="InterPro" id="IPR025997">
    <property type="entry name" value="SBP_2_dom"/>
</dbReference>
<accession>X1D336</accession>
<evidence type="ECO:0000256" key="2">
    <source>
        <dbReference type="ARBA" id="ARBA00007639"/>
    </source>
</evidence>
<dbReference type="PANTHER" id="PTHR30036:SF7">
    <property type="entry name" value="ABC TRANSPORTER PERIPLASMIC-BINDING PROTEIN YPHF"/>
    <property type="match status" value="1"/>
</dbReference>
<feature type="domain" description="Periplasmic binding protein" evidence="3">
    <location>
        <begin position="46"/>
        <end position="172"/>
    </location>
</feature>
<feature type="non-terminal residue" evidence="4">
    <location>
        <position position="177"/>
    </location>
</feature>